<dbReference type="SMART" id="SM00471">
    <property type="entry name" value="HDc"/>
    <property type="match status" value="1"/>
</dbReference>
<evidence type="ECO:0000313" key="2">
    <source>
        <dbReference type="EMBL" id="OXM49669.1"/>
    </source>
</evidence>
<dbReference type="AlphaFoldDB" id="A0A229RT77"/>
<dbReference type="PANTHER" id="PTHR33594">
    <property type="entry name" value="SUPERFAMILY HYDROLASE, PUTATIVE (AFU_ORTHOLOGUE AFUA_1G03035)-RELATED"/>
    <property type="match status" value="1"/>
</dbReference>
<dbReference type="Pfam" id="PF01966">
    <property type="entry name" value="HD"/>
    <property type="match status" value="1"/>
</dbReference>
<dbReference type="InterPro" id="IPR006674">
    <property type="entry name" value="HD_domain"/>
</dbReference>
<evidence type="ECO:0000313" key="3">
    <source>
        <dbReference type="Proteomes" id="UP000215563"/>
    </source>
</evidence>
<accession>A0A229RT77</accession>
<feature type="domain" description="HD/PDEase" evidence="1">
    <location>
        <begin position="31"/>
        <end position="146"/>
    </location>
</feature>
<keyword evidence="3" id="KW-1185">Reference proteome</keyword>
<dbReference type="CDD" id="cd00077">
    <property type="entry name" value="HDc"/>
    <property type="match status" value="1"/>
</dbReference>
<dbReference type="PANTHER" id="PTHR33594:SF1">
    <property type="entry name" value="HD_PDEASE DOMAIN-CONTAINING PROTEIN"/>
    <property type="match status" value="1"/>
</dbReference>
<name>A0A229RT77_AMYAL</name>
<sequence>MVTLEAAGQAATSELSRAALRHAAAELAGDSSGHDPSHVVRVYRSARDLARAEGAQMEKVEIIAALHDLKDFKFTGDTTTGPRAAREWLLANGADETLAAGVADDIAGISFKGAGTPLQPLSLEGACVQDADRLDALGAIGVARCFAYGGFVGRPLFDPTVPTVEHTSVESYLKTQGTSLNHFHEKLFLLRSRMNTATAKGIADARHEFMERFVAQFLDEWNGEGQR</sequence>
<organism evidence="2 3">
    <name type="scientific">Amycolatopsis alba DSM 44262</name>
    <dbReference type="NCBI Taxonomy" id="1125972"/>
    <lineage>
        <taxon>Bacteria</taxon>
        <taxon>Bacillati</taxon>
        <taxon>Actinomycetota</taxon>
        <taxon>Actinomycetes</taxon>
        <taxon>Pseudonocardiales</taxon>
        <taxon>Pseudonocardiaceae</taxon>
        <taxon>Amycolatopsis</taxon>
    </lineage>
</organism>
<dbReference type="EMBL" id="NMQU01000047">
    <property type="protein sequence ID" value="OXM49669.1"/>
    <property type="molecule type" value="Genomic_DNA"/>
</dbReference>
<dbReference type="Gene3D" id="1.10.3210.50">
    <property type="match status" value="1"/>
</dbReference>
<gene>
    <name evidence="2" type="ORF">CFP75_18025</name>
</gene>
<dbReference type="SUPFAM" id="SSF109604">
    <property type="entry name" value="HD-domain/PDEase-like"/>
    <property type="match status" value="1"/>
</dbReference>
<proteinExistence type="predicted"/>
<reference evidence="2 3" key="1">
    <citation type="submission" date="2017-07" db="EMBL/GenBank/DDBJ databases">
        <title>Amycolatopsis alba DSM 44262 Genome sequencing and assembly.</title>
        <authorList>
            <person name="Kaur N."/>
            <person name="Mayilraj S."/>
        </authorList>
    </citation>
    <scope>NUCLEOTIDE SEQUENCE [LARGE SCALE GENOMIC DNA]</scope>
    <source>
        <strain evidence="2 3">DSM 44262</strain>
    </source>
</reference>
<dbReference type="Proteomes" id="UP000215563">
    <property type="component" value="Unassembled WGS sequence"/>
</dbReference>
<comment type="caution">
    <text evidence="2">The sequence shown here is derived from an EMBL/GenBank/DDBJ whole genome shotgun (WGS) entry which is preliminary data.</text>
</comment>
<dbReference type="InterPro" id="IPR003607">
    <property type="entry name" value="HD/PDEase_dom"/>
</dbReference>
<protein>
    <submittedName>
        <fullName evidence="2">HD domain-containing protein</fullName>
    </submittedName>
</protein>
<evidence type="ECO:0000259" key="1">
    <source>
        <dbReference type="SMART" id="SM00471"/>
    </source>
</evidence>